<organism evidence="2 3">
    <name type="scientific">Aphis gossypii</name>
    <name type="common">Cotton aphid</name>
    <dbReference type="NCBI Taxonomy" id="80765"/>
    <lineage>
        <taxon>Eukaryota</taxon>
        <taxon>Metazoa</taxon>
        <taxon>Ecdysozoa</taxon>
        <taxon>Arthropoda</taxon>
        <taxon>Hexapoda</taxon>
        <taxon>Insecta</taxon>
        <taxon>Pterygota</taxon>
        <taxon>Neoptera</taxon>
        <taxon>Paraneoptera</taxon>
        <taxon>Hemiptera</taxon>
        <taxon>Sternorrhyncha</taxon>
        <taxon>Aphidomorpha</taxon>
        <taxon>Aphidoidea</taxon>
        <taxon>Aphididae</taxon>
        <taxon>Aphidini</taxon>
        <taxon>Aphis</taxon>
        <taxon>Aphis</taxon>
    </lineage>
</organism>
<sequence length="163" mass="17448">MVLRYHCSPINLPPKLFSISVAVLDNFFAVSTGNESAEVSILETVSTPPIIPRPILLNLSPSLPYLSSSLVTSTTGKGFKKFNSLPWTKDNCRFSLSSVVASPSSYLASAKASSDGSNGWSTSAAASVTTTRSVCRSRRSGIGTANDEQQHRANQTRVEVFMS</sequence>
<dbReference type="EMBL" id="OU899036">
    <property type="protein sequence ID" value="CAH1730870.1"/>
    <property type="molecule type" value="Genomic_DNA"/>
</dbReference>
<keyword evidence="3" id="KW-1185">Reference proteome</keyword>
<accession>A0A9P0J804</accession>
<dbReference type="AlphaFoldDB" id="A0A9P0J804"/>
<evidence type="ECO:0000313" key="2">
    <source>
        <dbReference type="EMBL" id="CAH1730870.1"/>
    </source>
</evidence>
<feature type="region of interest" description="Disordered" evidence="1">
    <location>
        <begin position="139"/>
        <end position="163"/>
    </location>
</feature>
<reference evidence="2" key="1">
    <citation type="submission" date="2022-02" db="EMBL/GenBank/DDBJ databases">
        <authorList>
            <person name="King R."/>
        </authorList>
    </citation>
    <scope>NUCLEOTIDE SEQUENCE</scope>
</reference>
<reference evidence="2" key="2">
    <citation type="submission" date="2022-10" db="EMBL/GenBank/DDBJ databases">
        <authorList>
            <consortium name="ENA_rothamsted_submissions"/>
            <consortium name="culmorum"/>
            <person name="King R."/>
        </authorList>
    </citation>
    <scope>NUCLEOTIDE SEQUENCE</scope>
</reference>
<evidence type="ECO:0000256" key="1">
    <source>
        <dbReference type="SAM" id="MobiDB-lite"/>
    </source>
</evidence>
<protein>
    <submittedName>
        <fullName evidence="2">Uncharacterized protein</fullName>
    </submittedName>
</protein>
<dbReference type="Proteomes" id="UP001154329">
    <property type="component" value="Chromosome 3"/>
</dbReference>
<evidence type="ECO:0000313" key="3">
    <source>
        <dbReference type="Proteomes" id="UP001154329"/>
    </source>
</evidence>
<proteinExistence type="predicted"/>
<name>A0A9P0J804_APHGO</name>
<gene>
    <name evidence="2" type="ORF">APHIGO_LOCUS7688</name>
</gene>